<dbReference type="SUPFAM" id="SSF48208">
    <property type="entry name" value="Six-hairpin glycosidases"/>
    <property type="match status" value="1"/>
</dbReference>
<sequence length="698" mass="79953">MTLRKYFKTLLLLIFSVFCACTTTKKEREETHTNQLIHETSPYLLKHAHNPVNWQPWSPDAFETARQQNKLVLISVGYTSCHWCTVMEEETFSNDTVARFMNNNFITIKVDREERPDIDQLYMTALQLMTGSGGWPLNIITLPNGEPIYGGTYHTKTEWLTALKSIDSIHNANPEKTSQYAQEVTKRIQALNEYTPGKTGIRLPDKESITANLVNWQKNWDQNYGGNTGSQKFMLPSTLCFLMDYATLYKEEKVPDFIELSLDNIALKGVYDHLGGGFFRYSTDERWENPHFEKMLYDNAQMLSVYAKAYKLFKKPLYKKRLVETIAFLNSDLSNDSGVFMASLDADLDSKEGAFYTFTQEEISKSITTKPELFEWYYGIKSQKKAGKTEFNLFKTQTDANFSKENNLSLSVLQELNLQWSTQLRALRAQRKKPFKDDKIVVGWNALAIKALAEAFAVTTTQSYLQQAEESYQSLMKDAWNGKILVHSYKLNSKPLSGFLDDYTYLASASLRLYTVTGKVNYLKDARLLTETALEKFTVKGSPLLKYTNEDNLISPLVTTNDGVLPSGNAVMAENLFLLSNILYEDKFKERAAKMTTAIIPDIEASPASYAYWESLQLNFAFPFYDVALVGKNSKALALELQSYNLPNTLILFNTSENTIPIFEDRWQENQTLIYICEQRSCKYPVETVEETLDLLNY</sequence>
<dbReference type="PANTHER" id="PTHR42899">
    <property type="entry name" value="SPERMATOGENESIS-ASSOCIATED PROTEIN 20"/>
    <property type="match status" value="1"/>
</dbReference>
<dbReference type="SUPFAM" id="SSF52833">
    <property type="entry name" value="Thioredoxin-like"/>
    <property type="match status" value="1"/>
</dbReference>
<dbReference type="Pfam" id="PF03190">
    <property type="entry name" value="Thioredox_DsbH"/>
    <property type="match status" value="1"/>
</dbReference>
<gene>
    <name evidence="3" type="ORF">DSL99_715</name>
</gene>
<evidence type="ECO:0000259" key="2">
    <source>
        <dbReference type="Pfam" id="PF03190"/>
    </source>
</evidence>
<dbReference type="PIRSF" id="PIRSF006402">
    <property type="entry name" value="UCP006402_thioredoxin"/>
    <property type="match status" value="1"/>
</dbReference>
<dbReference type="AlphaFoldDB" id="A0A4Q0PPH8"/>
<feature type="chain" id="PRO_5020925817" description="Spermatogenesis-associated protein 20-like TRX domain-containing protein" evidence="1">
    <location>
        <begin position="21"/>
        <end position="698"/>
    </location>
</feature>
<dbReference type="STRING" id="1122159.SAMN02745246_00960"/>
<dbReference type="EMBL" id="QOVL01000003">
    <property type="protein sequence ID" value="RXG32393.1"/>
    <property type="molecule type" value="Genomic_DNA"/>
</dbReference>
<organism evidence="3 4">
    <name type="scientific">Leeuwenhoekiella marinoflava</name>
    <dbReference type="NCBI Taxonomy" id="988"/>
    <lineage>
        <taxon>Bacteria</taxon>
        <taxon>Pseudomonadati</taxon>
        <taxon>Bacteroidota</taxon>
        <taxon>Flavobacteriia</taxon>
        <taxon>Flavobacteriales</taxon>
        <taxon>Flavobacteriaceae</taxon>
        <taxon>Leeuwenhoekiella</taxon>
    </lineage>
</organism>
<feature type="signal peptide" evidence="1">
    <location>
        <begin position="1"/>
        <end position="20"/>
    </location>
</feature>
<name>A0A4Q0PPH8_9FLAO</name>
<dbReference type="InterPro" id="IPR004879">
    <property type="entry name" value="Ssp411-like_TRX"/>
</dbReference>
<dbReference type="InterPro" id="IPR024705">
    <property type="entry name" value="Ssp411"/>
</dbReference>
<dbReference type="InterPro" id="IPR008928">
    <property type="entry name" value="6-hairpin_glycosidase_sf"/>
</dbReference>
<protein>
    <recommendedName>
        <fullName evidence="2">Spermatogenesis-associated protein 20-like TRX domain-containing protein</fullName>
    </recommendedName>
</protein>
<dbReference type="Gene3D" id="3.40.30.10">
    <property type="entry name" value="Glutaredoxin"/>
    <property type="match status" value="1"/>
</dbReference>
<dbReference type="PANTHER" id="PTHR42899:SF1">
    <property type="entry name" value="SPERMATOGENESIS-ASSOCIATED PROTEIN 20"/>
    <property type="match status" value="1"/>
</dbReference>
<dbReference type="Proteomes" id="UP000290608">
    <property type="component" value="Unassembled WGS sequence"/>
</dbReference>
<dbReference type="Gene3D" id="1.50.10.20">
    <property type="match status" value="1"/>
</dbReference>
<evidence type="ECO:0000313" key="4">
    <source>
        <dbReference type="Proteomes" id="UP000290608"/>
    </source>
</evidence>
<evidence type="ECO:0000313" key="3">
    <source>
        <dbReference type="EMBL" id="RXG32393.1"/>
    </source>
</evidence>
<dbReference type="PROSITE" id="PS51257">
    <property type="entry name" value="PROKAR_LIPOPROTEIN"/>
    <property type="match status" value="1"/>
</dbReference>
<accession>A0A4Q0PPH8</accession>
<feature type="domain" description="Spermatogenesis-associated protein 20-like TRX" evidence="2">
    <location>
        <begin position="33"/>
        <end position="188"/>
    </location>
</feature>
<reference evidence="3 4" key="1">
    <citation type="submission" date="2018-07" db="EMBL/GenBank/DDBJ databases">
        <title>Leeuwenhoekiella genomics.</title>
        <authorList>
            <person name="Tahon G."/>
            <person name="Willems A."/>
        </authorList>
    </citation>
    <scope>NUCLEOTIDE SEQUENCE [LARGE SCALE GENOMIC DNA]</scope>
    <source>
        <strain evidence="3 4">LMG 1345</strain>
    </source>
</reference>
<dbReference type="InterPro" id="IPR036249">
    <property type="entry name" value="Thioredoxin-like_sf"/>
</dbReference>
<dbReference type="GO" id="GO:0005975">
    <property type="term" value="P:carbohydrate metabolic process"/>
    <property type="evidence" value="ECO:0007669"/>
    <property type="project" value="InterPro"/>
</dbReference>
<keyword evidence="1" id="KW-0732">Signal</keyword>
<dbReference type="CDD" id="cd02955">
    <property type="entry name" value="SSP411"/>
    <property type="match status" value="1"/>
</dbReference>
<comment type="caution">
    <text evidence="3">The sequence shown here is derived from an EMBL/GenBank/DDBJ whole genome shotgun (WGS) entry which is preliminary data.</text>
</comment>
<evidence type="ECO:0000256" key="1">
    <source>
        <dbReference type="SAM" id="SignalP"/>
    </source>
</evidence>
<proteinExistence type="predicted"/>